<dbReference type="Pfam" id="PF13649">
    <property type="entry name" value="Methyltransf_25"/>
    <property type="match status" value="1"/>
</dbReference>
<keyword evidence="1 3" id="KW-0808">Transferase</keyword>
<proteinExistence type="predicted"/>
<reference evidence="3 4" key="1">
    <citation type="submission" date="2018-03" db="EMBL/GenBank/DDBJ databases">
        <title>Genomic Encyclopedia of Archaeal and Bacterial Type Strains, Phase II (KMG-II): from individual species to whole genera.</title>
        <authorList>
            <person name="Goeker M."/>
        </authorList>
    </citation>
    <scope>NUCLEOTIDE SEQUENCE [LARGE SCALE GENOMIC DNA]</scope>
    <source>
        <strain evidence="3 4">DSM 100673</strain>
    </source>
</reference>
<dbReference type="EMBL" id="PYGJ01000003">
    <property type="protein sequence ID" value="PSL20696.1"/>
    <property type="molecule type" value="Genomic_DNA"/>
</dbReference>
<dbReference type="OrthoDB" id="9808480at2"/>
<dbReference type="RefSeq" id="WP_106607880.1">
    <property type="nucleotide sequence ID" value="NZ_PYGJ01000003.1"/>
</dbReference>
<dbReference type="SUPFAM" id="SSF53335">
    <property type="entry name" value="S-adenosyl-L-methionine-dependent methyltransferases"/>
    <property type="match status" value="1"/>
</dbReference>
<evidence type="ECO:0000259" key="2">
    <source>
        <dbReference type="Pfam" id="PF13649"/>
    </source>
</evidence>
<evidence type="ECO:0000256" key="1">
    <source>
        <dbReference type="ARBA" id="ARBA00022679"/>
    </source>
</evidence>
<dbReference type="Gene3D" id="3.40.50.150">
    <property type="entry name" value="Vaccinia Virus protein VP39"/>
    <property type="match status" value="1"/>
</dbReference>
<sequence length="243" mass="26381">MDWDAFFAVHKDLPREGPGSDRDVAWALALAELPEGASICDAGSGPGGDVAALLRAPDARVLAVDKFESFVAQAAARYRDTPRVQAVVGDMGALEQLNSAPFDLIWCAGALYFYGIEEGLQRFSKALKPKGVVAFSEPCFFVDAPSERAVAFWDGYEAGSVDAVLSRVAAQGFEVLGHRAVSDAGWEAYFQPMEARIAGLRDVADARLREMLDICAEEAMHWREVRKETGYVLVVARKCEATS</sequence>
<evidence type="ECO:0000313" key="4">
    <source>
        <dbReference type="Proteomes" id="UP000240418"/>
    </source>
</evidence>
<dbReference type="GO" id="GO:0008168">
    <property type="term" value="F:methyltransferase activity"/>
    <property type="evidence" value="ECO:0007669"/>
    <property type="project" value="UniProtKB-KW"/>
</dbReference>
<evidence type="ECO:0000313" key="3">
    <source>
        <dbReference type="EMBL" id="PSL20696.1"/>
    </source>
</evidence>
<dbReference type="InterPro" id="IPR041698">
    <property type="entry name" value="Methyltransf_25"/>
</dbReference>
<gene>
    <name evidence="3" type="ORF">CLV88_103345</name>
</gene>
<protein>
    <submittedName>
        <fullName evidence="3">Methyltransferase family protein</fullName>
    </submittedName>
</protein>
<organism evidence="3 4">
    <name type="scientific">Shimia abyssi</name>
    <dbReference type="NCBI Taxonomy" id="1662395"/>
    <lineage>
        <taxon>Bacteria</taxon>
        <taxon>Pseudomonadati</taxon>
        <taxon>Pseudomonadota</taxon>
        <taxon>Alphaproteobacteria</taxon>
        <taxon>Rhodobacterales</taxon>
        <taxon>Roseobacteraceae</taxon>
    </lineage>
</organism>
<comment type="caution">
    <text evidence="3">The sequence shown here is derived from an EMBL/GenBank/DDBJ whole genome shotgun (WGS) entry which is preliminary data.</text>
</comment>
<keyword evidence="3" id="KW-0489">Methyltransferase</keyword>
<dbReference type="InterPro" id="IPR029063">
    <property type="entry name" value="SAM-dependent_MTases_sf"/>
</dbReference>
<accession>A0A2P8FG58</accession>
<feature type="domain" description="Methyltransferase" evidence="2">
    <location>
        <begin position="39"/>
        <end position="131"/>
    </location>
</feature>
<keyword evidence="4" id="KW-1185">Reference proteome</keyword>
<dbReference type="GO" id="GO:0032259">
    <property type="term" value="P:methylation"/>
    <property type="evidence" value="ECO:0007669"/>
    <property type="project" value="UniProtKB-KW"/>
</dbReference>
<dbReference type="PANTHER" id="PTHR43861">
    <property type="entry name" value="TRANS-ACONITATE 2-METHYLTRANSFERASE-RELATED"/>
    <property type="match status" value="1"/>
</dbReference>
<name>A0A2P8FG58_9RHOB</name>
<dbReference type="AlphaFoldDB" id="A0A2P8FG58"/>
<dbReference type="CDD" id="cd02440">
    <property type="entry name" value="AdoMet_MTases"/>
    <property type="match status" value="1"/>
</dbReference>
<dbReference type="Proteomes" id="UP000240418">
    <property type="component" value="Unassembled WGS sequence"/>
</dbReference>